<evidence type="ECO:0000313" key="2">
    <source>
        <dbReference type="EMBL" id="EME71906.1"/>
    </source>
</evidence>
<dbReference type="eggNOG" id="COG1629">
    <property type="taxonomic scope" value="Bacteria"/>
</dbReference>
<feature type="chain" id="PRO_5004029920" evidence="1">
    <location>
        <begin position="20"/>
        <end position="220"/>
    </location>
</feature>
<reference evidence="2 3" key="1">
    <citation type="journal article" date="2014" name="Genome Announc.">
        <title>Draft Genome Sequence of Magnetospirillum sp. Strain SO-1, a Freshwater Magnetotactic Bacterium Isolated from the Ol'khovka River, Russia.</title>
        <authorList>
            <person name="Grouzdev D.S."/>
            <person name="Dziuba M.V."/>
            <person name="Sukhacheva M.S."/>
            <person name="Mardanov A.V."/>
            <person name="Beletskiy A.V."/>
            <person name="Kuznetsov B.B."/>
            <person name="Skryabin K.G."/>
        </authorList>
    </citation>
    <scope>NUCLEOTIDE SEQUENCE [LARGE SCALE GENOMIC DNA]</scope>
    <source>
        <strain evidence="2 3">SO-1</strain>
    </source>
</reference>
<accession>M2YFS1</accession>
<dbReference type="EMBL" id="AONQ01000002">
    <property type="protein sequence ID" value="EME71906.1"/>
    <property type="molecule type" value="Genomic_DNA"/>
</dbReference>
<proteinExistence type="predicted"/>
<dbReference type="AlphaFoldDB" id="M2YFS1"/>
<comment type="caution">
    <text evidence="2">The sequence shown here is derived from an EMBL/GenBank/DDBJ whole genome shotgun (WGS) entry which is preliminary data.</text>
</comment>
<evidence type="ECO:0000256" key="1">
    <source>
        <dbReference type="SAM" id="SignalP"/>
    </source>
</evidence>
<sequence>MRHLIALLLTLACGFPAWAAEPALDLLDAPVSYTAAFSVSSPRGTYHGRVWHMPGLERREVATTGGGQGVLIDRKADTATLLGLSGKWYVGLSLRAAAGMVGGLEAWQATCTRLRDETVAGLKATRWKTRAEGPKGGFTGDIWTSREGIVVKAVGVLNSTDGDDSPVEMTLSEVRVGPVDRQVFDLPKGWFGFDLRQVPPDKVIQAVESLRPLLEGRKGK</sequence>
<gene>
    <name evidence="2" type="ORF">H261_01627</name>
</gene>
<protein>
    <submittedName>
        <fullName evidence="2">Uncharacterized protein</fullName>
    </submittedName>
</protein>
<keyword evidence="1" id="KW-0732">Signal</keyword>
<organism evidence="2 3">
    <name type="scientific">Paramagnetospirillum caucaseum</name>
    <dbReference type="NCBI Taxonomy" id="1244869"/>
    <lineage>
        <taxon>Bacteria</taxon>
        <taxon>Pseudomonadati</taxon>
        <taxon>Pseudomonadota</taxon>
        <taxon>Alphaproteobacteria</taxon>
        <taxon>Rhodospirillales</taxon>
        <taxon>Magnetospirillaceae</taxon>
        <taxon>Paramagnetospirillum</taxon>
    </lineage>
</organism>
<keyword evidence="3" id="KW-1185">Reference proteome</keyword>
<dbReference type="OrthoDB" id="7350049at2"/>
<feature type="signal peptide" evidence="1">
    <location>
        <begin position="1"/>
        <end position="19"/>
    </location>
</feature>
<dbReference type="RefSeq" id="WP_008613555.1">
    <property type="nucleotide sequence ID" value="NZ_AONQ01000002.1"/>
</dbReference>
<name>M2YFS1_9PROT</name>
<dbReference type="PATRIC" id="fig|1244869.3.peg.319"/>
<dbReference type="Proteomes" id="UP000011744">
    <property type="component" value="Unassembled WGS sequence"/>
</dbReference>
<evidence type="ECO:0000313" key="3">
    <source>
        <dbReference type="Proteomes" id="UP000011744"/>
    </source>
</evidence>